<comment type="similarity">
    <text evidence="1">Belongs to the peptidase S1 family. CLIP subfamily.</text>
</comment>
<dbReference type="SMART" id="SM00020">
    <property type="entry name" value="Tryp_SPc"/>
    <property type="match status" value="1"/>
</dbReference>
<sequence length="217" mass="23726">MACRTIPPKGSFRYATFVAGHHKFDRIFVRLGVYNLDVPNLHTSQHHNIFKIYQYGSGSQRRRNDIALLELSTEAKLNEHVQPACVNREEHITGQYGVAVGWGFTEDDEVSSTLKAARMPVSLDSGSFCAGNTNGTTVCNGDSGGGLHVKRGDTWYVVGITSFTAVRDTNRYVCRTDSYAAFTNVATFAPWIQSIAELNSTVEKGSAAIRGGDQVAD</sequence>
<evidence type="ECO:0000256" key="1">
    <source>
        <dbReference type="ARBA" id="ARBA00024195"/>
    </source>
</evidence>
<dbReference type="PROSITE" id="PS50240">
    <property type="entry name" value="TRYPSIN_DOM"/>
    <property type="match status" value="1"/>
</dbReference>
<dbReference type="SUPFAM" id="SSF50494">
    <property type="entry name" value="Trypsin-like serine proteases"/>
    <property type="match status" value="1"/>
</dbReference>
<evidence type="ECO:0000313" key="3">
    <source>
        <dbReference type="EMBL" id="KAL1379508.1"/>
    </source>
</evidence>
<dbReference type="AlphaFoldDB" id="A0ABD1CT20"/>
<dbReference type="Gene3D" id="2.40.10.10">
    <property type="entry name" value="Trypsin-like serine proteases"/>
    <property type="match status" value="1"/>
</dbReference>
<dbReference type="PANTHER" id="PTHR24260:SF136">
    <property type="entry name" value="GH08193P-RELATED"/>
    <property type="match status" value="1"/>
</dbReference>
<dbReference type="InterPro" id="IPR051333">
    <property type="entry name" value="CLIP_Serine_Protease"/>
</dbReference>
<evidence type="ECO:0000259" key="2">
    <source>
        <dbReference type="PROSITE" id="PS50240"/>
    </source>
</evidence>
<evidence type="ECO:0000313" key="4">
    <source>
        <dbReference type="Proteomes" id="UP001562425"/>
    </source>
</evidence>
<dbReference type="InterPro" id="IPR043504">
    <property type="entry name" value="Peptidase_S1_PA_chymotrypsin"/>
</dbReference>
<protein>
    <recommendedName>
        <fullName evidence="2">Peptidase S1 domain-containing protein</fullName>
    </recommendedName>
</protein>
<dbReference type="PANTHER" id="PTHR24260">
    <property type="match status" value="1"/>
</dbReference>
<keyword evidence="4" id="KW-1185">Reference proteome</keyword>
<dbReference type="InterPro" id="IPR001254">
    <property type="entry name" value="Trypsin_dom"/>
</dbReference>
<accession>A0ABD1CT20</accession>
<organism evidence="3 4">
    <name type="scientific">Culex pipiens pipiens</name>
    <name type="common">Northern house mosquito</name>
    <dbReference type="NCBI Taxonomy" id="38569"/>
    <lineage>
        <taxon>Eukaryota</taxon>
        <taxon>Metazoa</taxon>
        <taxon>Ecdysozoa</taxon>
        <taxon>Arthropoda</taxon>
        <taxon>Hexapoda</taxon>
        <taxon>Insecta</taxon>
        <taxon>Pterygota</taxon>
        <taxon>Neoptera</taxon>
        <taxon>Endopterygota</taxon>
        <taxon>Diptera</taxon>
        <taxon>Nematocera</taxon>
        <taxon>Culicoidea</taxon>
        <taxon>Culicidae</taxon>
        <taxon>Culicinae</taxon>
        <taxon>Culicini</taxon>
        <taxon>Culex</taxon>
        <taxon>Culex</taxon>
    </lineage>
</organism>
<dbReference type="Pfam" id="PF00089">
    <property type="entry name" value="Trypsin"/>
    <property type="match status" value="1"/>
</dbReference>
<dbReference type="EMBL" id="JBEHCU010009646">
    <property type="protein sequence ID" value="KAL1379508.1"/>
    <property type="molecule type" value="Genomic_DNA"/>
</dbReference>
<gene>
    <name evidence="3" type="ORF">pipiens_014846</name>
</gene>
<dbReference type="Proteomes" id="UP001562425">
    <property type="component" value="Unassembled WGS sequence"/>
</dbReference>
<feature type="domain" description="Peptidase S1" evidence="2">
    <location>
        <begin position="1"/>
        <end position="197"/>
    </location>
</feature>
<name>A0ABD1CT20_CULPP</name>
<dbReference type="InterPro" id="IPR009003">
    <property type="entry name" value="Peptidase_S1_PA"/>
</dbReference>
<reference evidence="3 4" key="1">
    <citation type="submission" date="2024-05" db="EMBL/GenBank/DDBJ databases">
        <title>Culex pipiens pipiens assembly and annotation.</title>
        <authorList>
            <person name="Alout H."/>
            <person name="Durand T."/>
        </authorList>
    </citation>
    <scope>NUCLEOTIDE SEQUENCE [LARGE SCALE GENOMIC DNA]</scope>
    <source>
        <strain evidence="3">HA-2024</strain>
        <tissue evidence="3">Whole body</tissue>
    </source>
</reference>
<comment type="caution">
    <text evidence="3">The sequence shown here is derived from an EMBL/GenBank/DDBJ whole genome shotgun (WGS) entry which is preliminary data.</text>
</comment>
<proteinExistence type="inferred from homology"/>